<comment type="caution">
    <text evidence="9">Lacks conserved residue(s) required for the propagation of feature annotation.</text>
</comment>
<evidence type="ECO:0000256" key="1">
    <source>
        <dbReference type="ARBA" id="ARBA00005594"/>
    </source>
</evidence>
<comment type="caution">
    <text evidence="11">The sequence shown here is derived from an EMBL/GenBank/DDBJ whole genome shotgun (WGS) entry which is preliminary data.</text>
</comment>
<dbReference type="InterPro" id="IPR014729">
    <property type="entry name" value="Rossmann-like_a/b/a_fold"/>
</dbReference>
<dbReference type="NCBIfam" id="TIGR00233">
    <property type="entry name" value="trpS"/>
    <property type="match status" value="1"/>
</dbReference>
<dbReference type="AlphaFoldDB" id="A0A6I1EVM5"/>
<evidence type="ECO:0000256" key="8">
    <source>
        <dbReference type="ARBA" id="ARBA00049929"/>
    </source>
</evidence>
<comment type="subcellular location">
    <subcellularLocation>
        <location evidence="9">Cytoplasm</location>
    </subcellularLocation>
</comment>
<keyword evidence="5 9" id="KW-0067">ATP-binding</keyword>
<dbReference type="InterPro" id="IPR002305">
    <property type="entry name" value="aa-tRNA-synth_Ic"/>
</dbReference>
<feature type="short sequence motif" description="'HIGH' region" evidence="9">
    <location>
        <begin position="12"/>
        <end position="20"/>
    </location>
</feature>
<dbReference type="NCBIfam" id="NF008923">
    <property type="entry name" value="PRK12284.1"/>
    <property type="match status" value="1"/>
</dbReference>
<feature type="binding site" evidence="9">
    <location>
        <begin position="206"/>
        <end position="210"/>
    </location>
    <ligand>
        <name>ATP</name>
        <dbReference type="ChEBI" id="CHEBI:30616"/>
    </ligand>
</feature>
<dbReference type="SUPFAM" id="SSF52374">
    <property type="entry name" value="Nucleotidylyl transferase"/>
    <property type="match status" value="1"/>
</dbReference>
<dbReference type="GO" id="GO:0005829">
    <property type="term" value="C:cytosol"/>
    <property type="evidence" value="ECO:0007669"/>
    <property type="project" value="TreeGrafter"/>
</dbReference>
<dbReference type="Gene3D" id="3.40.50.620">
    <property type="entry name" value="HUPs"/>
    <property type="match status" value="1"/>
</dbReference>
<evidence type="ECO:0000256" key="5">
    <source>
        <dbReference type="ARBA" id="ARBA00022840"/>
    </source>
</evidence>
<evidence type="ECO:0000256" key="6">
    <source>
        <dbReference type="ARBA" id="ARBA00022917"/>
    </source>
</evidence>
<evidence type="ECO:0000313" key="11">
    <source>
        <dbReference type="EMBL" id="KAB7663341.1"/>
    </source>
</evidence>
<dbReference type="OrthoDB" id="9801042at2"/>
<keyword evidence="2 9" id="KW-0963">Cytoplasm</keyword>
<dbReference type="PANTHER" id="PTHR43766">
    <property type="entry name" value="TRYPTOPHAN--TRNA LIGASE, MITOCHONDRIAL"/>
    <property type="match status" value="1"/>
</dbReference>
<keyword evidence="3 9" id="KW-0436">Ligase</keyword>
<dbReference type="Pfam" id="PF00579">
    <property type="entry name" value="tRNA-synt_1b"/>
    <property type="match status" value="1"/>
</dbReference>
<dbReference type="InterPro" id="IPR050203">
    <property type="entry name" value="Trp-tRNA_synthetase"/>
</dbReference>
<keyword evidence="6 9" id="KW-0648">Protein biosynthesis</keyword>
<dbReference type="EC" id="6.1.1.2" evidence="9"/>
<organism evidence="11 12">
    <name type="scientific">Sutterella seckii</name>
    <dbReference type="NCBI Taxonomy" id="1944635"/>
    <lineage>
        <taxon>Bacteria</taxon>
        <taxon>Pseudomonadati</taxon>
        <taxon>Pseudomonadota</taxon>
        <taxon>Betaproteobacteria</taxon>
        <taxon>Burkholderiales</taxon>
        <taxon>Sutterellaceae</taxon>
        <taxon>Sutterella</taxon>
    </lineage>
</organism>
<comment type="similarity">
    <text evidence="1 9 10">Belongs to the class-I aminoacyl-tRNA synthetase family.</text>
</comment>
<evidence type="ECO:0000256" key="2">
    <source>
        <dbReference type="ARBA" id="ARBA00022490"/>
    </source>
</evidence>
<dbReference type="Gene3D" id="1.10.240.10">
    <property type="entry name" value="Tyrosyl-Transfer RNA Synthetase"/>
    <property type="match status" value="1"/>
</dbReference>
<comment type="subunit">
    <text evidence="9">Homodimer.</text>
</comment>
<dbReference type="InterPro" id="IPR024109">
    <property type="entry name" value="Trp-tRNA-ligase_bac-type"/>
</dbReference>
<proteinExistence type="inferred from homology"/>
<gene>
    <name evidence="9" type="primary">trpS</name>
    <name evidence="11" type="ORF">GBM95_00415</name>
</gene>
<evidence type="ECO:0000256" key="3">
    <source>
        <dbReference type="ARBA" id="ARBA00022598"/>
    </source>
</evidence>
<dbReference type="GO" id="GO:0005524">
    <property type="term" value="F:ATP binding"/>
    <property type="evidence" value="ECO:0007669"/>
    <property type="project" value="UniProtKB-UniRule"/>
</dbReference>
<dbReference type="GO" id="GO:0006436">
    <property type="term" value="P:tryptophanyl-tRNA aminoacylation"/>
    <property type="evidence" value="ECO:0007669"/>
    <property type="project" value="UniProtKB-UniRule"/>
</dbReference>
<dbReference type="PRINTS" id="PR01039">
    <property type="entry name" value="TRNASYNTHTRP"/>
</dbReference>
<dbReference type="PANTHER" id="PTHR43766:SF1">
    <property type="entry name" value="TRYPTOPHAN--TRNA LIGASE, MITOCHONDRIAL"/>
    <property type="match status" value="1"/>
</dbReference>
<dbReference type="GO" id="GO:0004830">
    <property type="term" value="F:tryptophan-tRNA ligase activity"/>
    <property type="evidence" value="ECO:0007669"/>
    <property type="project" value="UniProtKB-UniRule"/>
</dbReference>
<evidence type="ECO:0000313" key="12">
    <source>
        <dbReference type="Proteomes" id="UP000430564"/>
    </source>
</evidence>
<keyword evidence="4 9" id="KW-0547">Nucleotide-binding</keyword>
<comment type="function">
    <text evidence="9">Catalyzes the attachment of tryptophan to tRNA(Trp).</text>
</comment>
<evidence type="ECO:0000256" key="4">
    <source>
        <dbReference type="ARBA" id="ARBA00022741"/>
    </source>
</evidence>
<feature type="binding site" evidence="9">
    <location>
        <position position="144"/>
    </location>
    <ligand>
        <name>L-tryptophan</name>
        <dbReference type="ChEBI" id="CHEBI:57912"/>
    </ligand>
</feature>
<accession>A0A6I1EVM5</accession>
<comment type="catalytic activity">
    <reaction evidence="8 9">
        <text>tRNA(Trp) + L-tryptophan + ATP = L-tryptophyl-tRNA(Trp) + AMP + diphosphate + H(+)</text>
        <dbReference type="Rhea" id="RHEA:24080"/>
        <dbReference type="Rhea" id="RHEA-COMP:9671"/>
        <dbReference type="Rhea" id="RHEA-COMP:9705"/>
        <dbReference type="ChEBI" id="CHEBI:15378"/>
        <dbReference type="ChEBI" id="CHEBI:30616"/>
        <dbReference type="ChEBI" id="CHEBI:33019"/>
        <dbReference type="ChEBI" id="CHEBI:57912"/>
        <dbReference type="ChEBI" id="CHEBI:78442"/>
        <dbReference type="ChEBI" id="CHEBI:78535"/>
        <dbReference type="ChEBI" id="CHEBI:456215"/>
        <dbReference type="EC" id="6.1.1.2"/>
    </reaction>
</comment>
<keyword evidence="7 9" id="KW-0030">Aminoacyl-tRNA synthetase</keyword>
<dbReference type="InterPro" id="IPR002306">
    <property type="entry name" value="Trp-tRNA-ligase"/>
</dbReference>
<evidence type="ECO:0000256" key="7">
    <source>
        <dbReference type="ARBA" id="ARBA00023146"/>
    </source>
</evidence>
<feature type="short sequence motif" description="'KMSKS' region" evidence="9">
    <location>
        <begin position="206"/>
        <end position="210"/>
    </location>
</feature>
<feature type="binding site" evidence="9">
    <location>
        <position position="199"/>
    </location>
    <ligand>
        <name>ATP</name>
        <dbReference type="ChEBI" id="CHEBI:30616"/>
    </ligand>
</feature>
<dbReference type="HAMAP" id="MF_00140_B">
    <property type="entry name" value="Trp_tRNA_synth_B"/>
    <property type="match status" value="1"/>
</dbReference>
<protein>
    <recommendedName>
        <fullName evidence="9">Tryptophan--tRNA ligase</fullName>
        <ecNumber evidence="9">6.1.1.2</ecNumber>
    </recommendedName>
    <alternativeName>
        <fullName evidence="9">Tryptophanyl-tRNA synthetase</fullName>
        <shortName evidence="9">TrpRS</shortName>
    </alternativeName>
</protein>
<reference evidence="11 12" key="1">
    <citation type="submission" date="2019-10" db="EMBL/GenBank/DDBJ databases">
        <title>Genome diversity of Sutterella seckii.</title>
        <authorList>
            <person name="Chaplin A.V."/>
            <person name="Sokolova S.R."/>
            <person name="Mosin K.A."/>
            <person name="Ivanova E.L."/>
            <person name="Kochetkova T.O."/>
            <person name="Goltsov A.Y."/>
            <person name="Trofimov D.Y."/>
            <person name="Efimov B.A."/>
        </authorList>
    </citation>
    <scope>NUCLEOTIDE SEQUENCE [LARGE SCALE GENOMIC DNA]</scope>
    <source>
        <strain evidence="11 12">ASD393</strain>
    </source>
</reference>
<dbReference type="EMBL" id="WEHX01000001">
    <property type="protein sequence ID" value="KAB7663341.1"/>
    <property type="molecule type" value="Genomic_DNA"/>
</dbReference>
<evidence type="ECO:0000256" key="10">
    <source>
        <dbReference type="RuleBase" id="RU363036"/>
    </source>
</evidence>
<dbReference type="SUPFAM" id="SSF160113">
    <property type="entry name" value="YegP-like"/>
    <property type="match status" value="1"/>
</dbReference>
<dbReference type="InterPro" id="IPR036913">
    <property type="entry name" value="YegP-like_sf"/>
</dbReference>
<dbReference type="RefSeq" id="WP_152157272.1">
    <property type="nucleotide sequence ID" value="NZ_WEHX01000001.1"/>
</dbReference>
<dbReference type="FunFam" id="1.10.240.10:FF:000005">
    <property type="entry name" value="Tryptophan--tRNA ligase"/>
    <property type="match status" value="1"/>
</dbReference>
<name>A0A6I1EVM5_9BURK</name>
<feature type="binding site" evidence="9">
    <location>
        <begin position="19"/>
        <end position="20"/>
    </location>
    <ligand>
        <name>ATP</name>
        <dbReference type="ChEBI" id="CHEBI:30616"/>
    </ligand>
</feature>
<feature type="binding site" evidence="9">
    <location>
        <begin position="156"/>
        <end position="158"/>
    </location>
    <ligand>
        <name>ATP</name>
        <dbReference type="ChEBI" id="CHEBI:30616"/>
    </ligand>
</feature>
<sequence>MTKKRVLTGINTTGTLHIGNYVGAIRPAIQDSRDPNVESFFFLADLHALIKCQDPARIERSRMQIAATWLAAGLDPERVTLYRQSDIPEIPLLCWMFDCVMSKGLLNRAHAYKAAVDAATAAGKDPDADVSMGLFSYPVLMAADILMFNAEEVPVGHDQLQHLEMARDAAQRFNNLYATPEHPFFVLPQATGGSSIEVLPGLDGRKMSKSYNNVIPLFEGGRAALDAAIARIVTDSRAPGEPKDPDSTSLTVIFDAFATPEERENFRAELRSGLGWGEAKKRLADQIDREIGPMRARYEELMAHPAQVEEILQEGARKARLIATPFMAELRHAVGLRSFTEIAAPQTAKKKAQKVQRATFKQYREKDGRFYFKLISAAGDELLLSEGFESGRDAGQWVGRLKKEGAAALEGAPVSFLEGITRDAVEAALLSFSEEE</sequence>
<evidence type="ECO:0000256" key="9">
    <source>
        <dbReference type="HAMAP-Rule" id="MF_00140"/>
    </source>
</evidence>
<dbReference type="Proteomes" id="UP000430564">
    <property type="component" value="Unassembled WGS sequence"/>
</dbReference>